<dbReference type="InterPro" id="IPR001138">
    <property type="entry name" value="Zn2Cys6_DnaBD"/>
</dbReference>
<evidence type="ECO:0000313" key="4">
    <source>
        <dbReference type="Proteomes" id="UP000007115"/>
    </source>
</evidence>
<name>G9MEH2_HYPVG</name>
<dbReference type="PANTHER" id="PTHR38111:SF2">
    <property type="entry name" value="FINGER DOMAIN PROTEIN, PUTATIVE (AFU_ORTHOLOGUE AFUA_1G01560)-RELATED"/>
    <property type="match status" value="1"/>
</dbReference>
<keyword evidence="1" id="KW-0539">Nucleus</keyword>
<protein>
    <recommendedName>
        <fullName evidence="2">Zn(2)-C6 fungal-type domain-containing protein</fullName>
    </recommendedName>
</protein>
<dbReference type="PROSITE" id="PS00463">
    <property type="entry name" value="ZN2_CY6_FUNGAL_1"/>
    <property type="match status" value="1"/>
</dbReference>
<dbReference type="OMA" id="WLLHYDG"/>
<evidence type="ECO:0000256" key="1">
    <source>
        <dbReference type="ARBA" id="ARBA00023242"/>
    </source>
</evidence>
<dbReference type="STRING" id="413071.G9MEH2"/>
<gene>
    <name evidence="3" type="ORF">TRIVIDRAFT_55360</name>
</gene>
<organism evidence="3 4">
    <name type="scientific">Hypocrea virens (strain Gv29-8 / FGSC 10586)</name>
    <name type="common">Gliocladium virens</name>
    <name type="synonym">Trichoderma virens</name>
    <dbReference type="NCBI Taxonomy" id="413071"/>
    <lineage>
        <taxon>Eukaryota</taxon>
        <taxon>Fungi</taxon>
        <taxon>Dikarya</taxon>
        <taxon>Ascomycota</taxon>
        <taxon>Pezizomycotina</taxon>
        <taxon>Sordariomycetes</taxon>
        <taxon>Hypocreomycetidae</taxon>
        <taxon>Hypocreales</taxon>
        <taxon>Hypocreaceae</taxon>
        <taxon>Trichoderma</taxon>
    </lineage>
</organism>
<dbReference type="GeneID" id="25795520"/>
<dbReference type="HOGENOM" id="CLU_021599_2_0_1"/>
<dbReference type="AlphaFoldDB" id="G9MEH2"/>
<keyword evidence="4" id="KW-1185">Reference proteome</keyword>
<comment type="caution">
    <text evidence="3">The sequence shown here is derived from an EMBL/GenBank/DDBJ whole genome shotgun (WGS) entry which is preliminary data.</text>
</comment>
<dbReference type="InterPro" id="IPR036864">
    <property type="entry name" value="Zn2-C6_fun-type_DNA-bd_sf"/>
</dbReference>
<feature type="domain" description="Zn(2)-C6 fungal-type" evidence="2">
    <location>
        <begin position="10"/>
        <end position="38"/>
    </location>
</feature>
<sequence length="465" mass="51417">MVGVAGRSRACDECRRRRIKCDLTTPHCKRCLKAGLQCGGSRGLSILQYDGQSGRAVSSNIASHPSNMNPAAPGSIYRPQISHDQIFVTYTISQLLKGGGDANSIPGSSGGLAKQCLVALSTTYFGIAHMEQEILRSGMSKYGRSLRKLNQMLGDQNASRTLDVLEAIMIMALFEYLISDLEAGWLQHSQGLERLLEIRGPESMASLPCLTILESVRLSIIFSAILLRQNTILASSDWKSLPWANYTGRKDAMQLLIDILADCPELFVLLESLPANSAPRERRSALHHLEEKACNTLDNLHTWKQSTFTNPWTEVPSPSSTPKTVDLEGLSTPTWQTVYHFESLYQANIVSLYHSAIILVLRLCLGIQLELNEERCEETRASINKAGIAICRSMDYHMEKRGDDIGSLFILFPLRMAFDAVGTECVEIGSWLKAILQTIYSGSAGRWATARYLLDIQPSNHLAPA</sequence>
<dbReference type="GO" id="GO:0000981">
    <property type="term" value="F:DNA-binding transcription factor activity, RNA polymerase II-specific"/>
    <property type="evidence" value="ECO:0007669"/>
    <property type="project" value="InterPro"/>
</dbReference>
<evidence type="ECO:0000259" key="2">
    <source>
        <dbReference type="PROSITE" id="PS50048"/>
    </source>
</evidence>
<dbReference type="Gene3D" id="4.10.240.10">
    <property type="entry name" value="Zn(2)-C6 fungal-type DNA-binding domain"/>
    <property type="match status" value="1"/>
</dbReference>
<dbReference type="SUPFAM" id="SSF57701">
    <property type="entry name" value="Zn2/Cys6 DNA-binding domain"/>
    <property type="match status" value="1"/>
</dbReference>
<evidence type="ECO:0000313" key="3">
    <source>
        <dbReference type="EMBL" id="EHK27452.1"/>
    </source>
</evidence>
<dbReference type="GO" id="GO:0008270">
    <property type="term" value="F:zinc ion binding"/>
    <property type="evidence" value="ECO:0007669"/>
    <property type="project" value="InterPro"/>
</dbReference>
<accession>G9MEH2</accession>
<dbReference type="InterPro" id="IPR053178">
    <property type="entry name" value="Osmoadaptation_assoc"/>
</dbReference>
<dbReference type="InParanoid" id="G9MEH2"/>
<dbReference type="PROSITE" id="PS50048">
    <property type="entry name" value="ZN2_CY6_FUNGAL_2"/>
    <property type="match status" value="1"/>
</dbReference>
<dbReference type="EMBL" id="ABDF02000001">
    <property type="protein sequence ID" value="EHK27452.1"/>
    <property type="molecule type" value="Genomic_DNA"/>
</dbReference>
<proteinExistence type="predicted"/>
<reference evidence="3 4" key="1">
    <citation type="journal article" date="2011" name="Genome Biol.">
        <title>Comparative genome sequence analysis underscores mycoparasitism as the ancestral life style of Trichoderma.</title>
        <authorList>
            <person name="Kubicek C.P."/>
            <person name="Herrera-Estrella A."/>
            <person name="Seidl-Seiboth V."/>
            <person name="Martinez D.A."/>
            <person name="Druzhinina I.S."/>
            <person name="Thon M."/>
            <person name="Zeilinger S."/>
            <person name="Casas-Flores S."/>
            <person name="Horwitz B.A."/>
            <person name="Mukherjee P.K."/>
            <person name="Mukherjee M."/>
            <person name="Kredics L."/>
            <person name="Alcaraz L.D."/>
            <person name="Aerts A."/>
            <person name="Antal Z."/>
            <person name="Atanasova L."/>
            <person name="Cervantes-Badillo M.G."/>
            <person name="Challacombe J."/>
            <person name="Chertkov O."/>
            <person name="McCluskey K."/>
            <person name="Coulpier F."/>
            <person name="Deshpande N."/>
            <person name="von Doehren H."/>
            <person name="Ebbole D.J."/>
            <person name="Esquivel-Naranjo E.U."/>
            <person name="Fekete E."/>
            <person name="Flipphi M."/>
            <person name="Glaser F."/>
            <person name="Gomez-Rodriguez E.Y."/>
            <person name="Gruber S."/>
            <person name="Han C."/>
            <person name="Henrissat B."/>
            <person name="Hermosa R."/>
            <person name="Hernandez-Onate M."/>
            <person name="Karaffa L."/>
            <person name="Kosti I."/>
            <person name="Le Crom S."/>
            <person name="Lindquist E."/>
            <person name="Lucas S."/>
            <person name="Luebeck M."/>
            <person name="Luebeck P.S."/>
            <person name="Margeot A."/>
            <person name="Metz B."/>
            <person name="Misra M."/>
            <person name="Nevalainen H."/>
            <person name="Omann M."/>
            <person name="Packer N."/>
            <person name="Perrone G."/>
            <person name="Uresti-Rivera E.E."/>
            <person name="Salamov A."/>
            <person name="Schmoll M."/>
            <person name="Seiboth B."/>
            <person name="Shapiro H."/>
            <person name="Sukno S."/>
            <person name="Tamayo-Ramos J.A."/>
            <person name="Tisch D."/>
            <person name="Wiest A."/>
            <person name="Wilkinson H.H."/>
            <person name="Zhang M."/>
            <person name="Coutinho P.M."/>
            <person name="Kenerley C.M."/>
            <person name="Monte E."/>
            <person name="Baker S.E."/>
            <person name="Grigoriev I.V."/>
        </authorList>
    </citation>
    <scope>NUCLEOTIDE SEQUENCE [LARGE SCALE GENOMIC DNA]</scope>
    <source>
        <strain evidence="4">Gv29-8 / FGSC 10586</strain>
    </source>
</reference>
<dbReference type="Pfam" id="PF00172">
    <property type="entry name" value="Zn_clus"/>
    <property type="match status" value="1"/>
</dbReference>
<dbReference type="VEuPathDB" id="FungiDB:TRIVIDRAFT_55360"/>
<dbReference type="OrthoDB" id="5126878at2759"/>
<dbReference type="PANTHER" id="PTHR38111">
    <property type="entry name" value="ZN(2)-C6 FUNGAL-TYPE DOMAIN-CONTAINING PROTEIN-RELATED"/>
    <property type="match status" value="1"/>
</dbReference>
<dbReference type="RefSeq" id="XP_013961650.1">
    <property type="nucleotide sequence ID" value="XM_014106175.1"/>
</dbReference>
<dbReference type="CDD" id="cd00067">
    <property type="entry name" value="GAL4"/>
    <property type="match status" value="1"/>
</dbReference>
<dbReference type="Pfam" id="PF11951">
    <property type="entry name" value="Fungal_trans_2"/>
    <property type="match status" value="1"/>
</dbReference>
<dbReference type="SMART" id="SM00066">
    <property type="entry name" value="GAL4"/>
    <property type="match status" value="1"/>
</dbReference>
<dbReference type="InterPro" id="IPR021858">
    <property type="entry name" value="Fun_TF"/>
</dbReference>
<dbReference type="Proteomes" id="UP000007115">
    <property type="component" value="Unassembled WGS sequence"/>
</dbReference>
<dbReference type="eggNOG" id="ENOG502SREK">
    <property type="taxonomic scope" value="Eukaryota"/>
</dbReference>